<keyword evidence="2" id="KW-0812">Transmembrane</keyword>
<keyword evidence="2" id="KW-0472">Membrane</keyword>
<dbReference type="Pfam" id="PF13927">
    <property type="entry name" value="Ig_3"/>
    <property type="match status" value="4"/>
</dbReference>
<dbReference type="GO" id="GO:0070062">
    <property type="term" value="C:extracellular exosome"/>
    <property type="evidence" value="ECO:0007669"/>
    <property type="project" value="TreeGrafter"/>
</dbReference>
<gene>
    <name evidence="4" type="ORF">MCOR_26252</name>
</gene>
<dbReference type="EMBL" id="CACVKT020004680">
    <property type="protein sequence ID" value="CAC5391231.1"/>
    <property type="molecule type" value="Genomic_DNA"/>
</dbReference>
<dbReference type="InterPro" id="IPR013783">
    <property type="entry name" value="Ig-like_fold"/>
</dbReference>
<dbReference type="SMART" id="SM00409">
    <property type="entry name" value="IG"/>
    <property type="match status" value="6"/>
</dbReference>
<dbReference type="OrthoDB" id="10031887at2759"/>
<evidence type="ECO:0000313" key="5">
    <source>
        <dbReference type="Proteomes" id="UP000507470"/>
    </source>
</evidence>
<dbReference type="PANTHER" id="PTHR46958:SF1">
    <property type="entry name" value="B-CELL RECEPTOR CD22"/>
    <property type="match status" value="1"/>
</dbReference>
<dbReference type="InterPro" id="IPR007110">
    <property type="entry name" value="Ig-like_dom"/>
</dbReference>
<evidence type="ECO:0000256" key="1">
    <source>
        <dbReference type="SAM" id="MobiDB-lite"/>
    </source>
</evidence>
<feature type="domain" description="Ig-like" evidence="3">
    <location>
        <begin position="281"/>
        <end position="377"/>
    </location>
</feature>
<feature type="domain" description="Ig-like" evidence="3">
    <location>
        <begin position="483"/>
        <end position="577"/>
    </location>
</feature>
<protein>
    <recommendedName>
        <fullName evidence="3">Ig-like domain-containing protein</fullName>
    </recommendedName>
</protein>
<accession>A0A6J8C731</accession>
<feature type="domain" description="Ig-like" evidence="3">
    <location>
        <begin position="7"/>
        <end position="101"/>
    </location>
</feature>
<feature type="domain" description="Ig-like" evidence="3">
    <location>
        <begin position="224"/>
        <end position="273"/>
    </location>
</feature>
<dbReference type="InterPro" id="IPR036179">
    <property type="entry name" value="Ig-like_dom_sf"/>
</dbReference>
<evidence type="ECO:0000256" key="2">
    <source>
        <dbReference type="SAM" id="Phobius"/>
    </source>
</evidence>
<feature type="transmembrane region" description="Helical" evidence="2">
    <location>
        <begin position="702"/>
        <end position="726"/>
    </location>
</feature>
<keyword evidence="2" id="KW-1133">Transmembrane helix</keyword>
<dbReference type="PANTHER" id="PTHR46958">
    <property type="entry name" value="B-CELL RECEPTOR CD22"/>
    <property type="match status" value="1"/>
</dbReference>
<feature type="domain" description="Ig-like" evidence="3">
    <location>
        <begin position="583"/>
        <end position="678"/>
    </location>
</feature>
<dbReference type="InterPro" id="IPR003598">
    <property type="entry name" value="Ig_sub2"/>
</dbReference>
<dbReference type="Proteomes" id="UP000507470">
    <property type="component" value="Unassembled WGS sequence"/>
</dbReference>
<dbReference type="GO" id="GO:0050859">
    <property type="term" value="P:negative regulation of B cell receptor signaling pathway"/>
    <property type="evidence" value="ECO:0007669"/>
    <property type="project" value="TreeGrafter"/>
</dbReference>
<dbReference type="InterPro" id="IPR003599">
    <property type="entry name" value="Ig_sub"/>
</dbReference>
<reference evidence="4 5" key="1">
    <citation type="submission" date="2020-06" db="EMBL/GenBank/DDBJ databases">
        <authorList>
            <person name="Li R."/>
            <person name="Bekaert M."/>
        </authorList>
    </citation>
    <scope>NUCLEOTIDE SEQUENCE [LARGE SCALE GENOMIC DNA]</scope>
    <source>
        <strain evidence="5">wild</strain>
    </source>
</reference>
<dbReference type="CDD" id="cd00096">
    <property type="entry name" value="Ig"/>
    <property type="match status" value="2"/>
</dbReference>
<dbReference type="AlphaFoldDB" id="A0A6J8C731"/>
<dbReference type="GO" id="GO:0009897">
    <property type="term" value="C:external side of plasma membrane"/>
    <property type="evidence" value="ECO:0007669"/>
    <property type="project" value="TreeGrafter"/>
</dbReference>
<dbReference type="PROSITE" id="PS50835">
    <property type="entry name" value="IG_LIKE"/>
    <property type="match status" value="7"/>
</dbReference>
<sequence length="755" mass="81724">MHFTGLPNVTIPNLNYSIGSGRHFELECIIASTPNHYDVYWQKLSNGTISNITSSSAGFDGATVTSPSLNISHISTDDAGQYTCFAVNIVGTGSSQITTLTVLGGDILVNSSKTNYTEVYGSQVTLHCSVISETNFGPVRVTWFKVNDSDIRIPVQPPYYGYNHVTLRNHSVTIPENDGFKMDHFFLEIRSVSFKDDGPYICSATNQFSLGWSPYIDLQIIGGVTTTWHQEEKHSESVALLDLDNASSSDTGQYICHAENILGTGKSKPVNVTIYGDQSHPSVNIKSNQYVVNYGSSLTITSSVRATEVNPVSDIYWQYNNNGVITKISKETDGINGSTIEIPSLTILNVTSSESGTYTCYATNDIETGQSRPINVIITGGVPKVFVRKTNYTVGYGENVTMFCNITSDPIVTNVYWEKEFNGTNIVINNLTTGIQGISVDAPSITIVTTTTSDMGNYRCIATNDVGTGCSETTRLEVIGELPSISITTSLLSVNYGEKVHILCAVNGNPPPTQVYWEKEFNDIKKVIHNGTIGTEGITVANPSLILLHATDSDKGFYKCSAVNEFGRDSSSSIELNVVGGRPEVDVPSLTHLTGICYSITLTCSIRNAFPAVSKVYWERSIRGTITRLSSVSIGIMGVTVDNPSLIIPSAMESMTGEYTCFAVNSVGTGSSFPATLTVKAEVTSENDSDDQDDEEDNTDTLVNGIIAGVSALAGIGSVVVGYWAYTHSKMSETQKNEMKTKDYSEKGRDKGYVI</sequence>
<evidence type="ECO:0000313" key="4">
    <source>
        <dbReference type="EMBL" id="CAC5391231.1"/>
    </source>
</evidence>
<feature type="domain" description="Ig-like" evidence="3">
    <location>
        <begin position="383"/>
        <end position="477"/>
    </location>
</feature>
<feature type="domain" description="Ig-like" evidence="3">
    <location>
        <begin position="121"/>
        <end position="206"/>
    </location>
</feature>
<name>A0A6J8C731_MYTCO</name>
<dbReference type="GO" id="GO:0005769">
    <property type="term" value="C:early endosome"/>
    <property type="evidence" value="ECO:0007669"/>
    <property type="project" value="TreeGrafter"/>
</dbReference>
<dbReference type="GO" id="GO:0033691">
    <property type="term" value="F:sialic acid binding"/>
    <property type="evidence" value="ECO:0007669"/>
    <property type="project" value="TreeGrafter"/>
</dbReference>
<dbReference type="GO" id="GO:0055037">
    <property type="term" value="C:recycling endosome"/>
    <property type="evidence" value="ECO:0007669"/>
    <property type="project" value="TreeGrafter"/>
</dbReference>
<dbReference type="GO" id="GO:0019903">
    <property type="term" value="F:protein phosphatase binding"/>
    <property type="evidence" value="ECO:0007669"/>
    <property type="project" value="TreeGrafter"/>
</dbReference>
<organism evidence="4 5">
    <name type="scientific">Mytilus coruscus</name>
    <name type="common">Sea mussel</name>
    <dbReference type="NCBI Taxonomy" id="42192"/>
    <lineage>
        <taxon>Eukaryota</taxon>
        <taxon>Metazoa</taxon>
        <taxon>Spiralia</taxon>
        <taxon>Lophotrochozoa</taxon>
        <taxon>Mollusca</taxon>
        <taxon>Bivalvia</taxon>
        <taxon>Autobranchia</taxon>
        <taxon>Pteriomorphia</taxon>
        <taxon>Mytilida</taxon>
        <taxon>Mytiloidea</taxon>
        <taxon>Mytilidae</taxon>
        <taxon>Mytilinae</taxon>
        <taxon>Mytilus</taxon>
    </lineage>
</organism>
<dbReference type="Pfam" id="PF00047">
    <property type="entry name" value="ig"/>
    <property type="match status" value="1"/>
</dbReference>
<feature type="region of interest" description="Disordered" evidence="1">
    <location>
        <begin position="735"/>
        <end position="755"/>
    </location>
</feature>
<dbReference type="SMART" id="SM00408">
    <property type="entry name" value="IGc2"/>
    <property type="match status" value="6"/>
</dbReference>
<keyword evidence="5" id="KW-1185">Reference proteome</keyword>
<dbReference type="SUPFAM" id="SSF48726">
    <property type="entry name" value="Immunoglobulin"/>
    <property type="match status" value="7"/>
</dbReference>
<dbReference type="GO" id="GO:0042609">
    <property type="term" value="F:CD4 receptor binding"/>
    <property type="evidence" value="ECO:0007669"/>
    <property type="project" value="TreeGrafter"/>
</dbReference>
<evidence type="ECO:0000259" key="3">
    <source>
        <dbReference type="PROSITE" id="PS50835"/>
    </source>
</evidence>
<proteinExistence type="predicted"/>
<dbReference type="Gene3D" id="2.60.40.10">
    <property type="entry name" value="Immunoglobulins"/>
    <property type="match status" value="7"/>
</dbReference>
<dbReference type="InterPro" id="IPR013151">
    <property type="entry name" value="Immunoglobulin_dom"/>
</dbReference>